<dbReference type="InterPro" id="IPR000415">
    <property type="entry name" value="Nitroreductase-like"/>
</dbReference>
<dbReference type="SUPFAM" id="SSF55469">
    <property type="entry name" value="FMN-dependent nitroreductase-like"/>
    <property type="match status" value="1"/>
</dbReference>
<evidence type="ECO:0000256" key="1">
    <source>
        <dbReference type="ARBA" id="ARBA00004123"/>
    </source>
</evidence>
<comment type="similarity">
    <text evidence="3">Belongs to the nitroreductase family.</text>
</comment>
<comment type="caution">
    <text evidence="9">The sequence shown here is derived from an EMBL/GenBank/DDBJ whole genome shotgun (WGS) entry which is preliminary data.</text>
</comment>
<feature type="chain" id="PRO_5042199611" evidence="7">
    <location>
        <begin position="25"/>
        <end position="230"/>
    </location>
</feature>
<dbReference type="GO" id="GO:0034599">
    <property type="term" value="P:cellular response to oxidative stress"/>
    <property type="evidence" value="ECO:0007669"/>
    <property type="project" value="InterPro"/>
</dbReference>
<dbReference type="PANTHER" id="PTHR43035">
    <property type="entry name" value="FATTY ACID REPRESSION MUTANT PROTEIN 2-RELATED"/>
    <property type="match status" value="1"/>
</dbReference>
<sequence>MFQIGIARPIFLLLLLLLLSYNFRSPTMSDAYLAAIATRRTNYAITAESSVSDEKLEAIVKHCVLHSPTPFNIQSSRAVLVIGAENTKLWKMISESYLKGLEGDHRATAEGKLAAFSGGYGTVLFFDDQAVIDDISVKIPAYVKHFPVWSKNAAGMLQHAVWTSLTLEGLAASLQHNGAYSDELVADILKTWGLPSTWTSSAMMPFGDPAKPPGEKQFGPIETRVKVFKA</sequence>
<dbReference type="CDD" id="cd02140">
    <property type="entry name" value="Frm2-like"/>
    <property type="match status" value="1"/>
</dbReference>
<feature type="signal peptide" evidence="7">
    <location>
        <begin position="1"/>
        <end position="24"/>
    </location>
</feature>
<organism evidence="9 10">
    <name type="scientific">Mycena pura</name>
    <dbReference type="NCBI Taxonomy" id="153505"/>
    <lineage>
        <taxon>Eukaryota</taxon>
        <taxon>Fungi</taxon>
        <taxon>Dikarya</taxon>
        <taxon>Basidiomycota</taxon>
        <taxon>Agaricomycotina</taxon>
        <taxon>Agaricomycetes</taxon>
        <taxon>Agaricomycetidae</taxon>
        <taxon>Agaricales</taxon>
        <taxon>Marasmiineae</taxon>
        <taxon>Mycenaceae</taxon>
        <taxon>Mycena</taxon>
    </lineage>
</organism>
<evidence type="ECO:0000256" key="5">
    <source>
        <dbReference type="ARBA" id="ARBA00023002"/>
    </source>
</evidence>
<dbReference type="Proteomes" id="UP001219525">
    <property type="component" value="Unassembled WGS sequence"/>
</dbReference>
<dbReference type="Gene3D" id="3.40.109.10">
    <property type="entry name" value="NADH Oxidase"/>
    <property type="match status" value="1"/>
</dbReference>
<keyword evidence="5" id="KW-0560">Oxidoreductase</keyword>
<dbReference type="FunFam" id="3.40.109.10:FF:000001">
    <property type="entry name" value="Nitroreductase family"/>
    <property type="match status" value="1"/>
</dbReference>
<dbReference type="GO" id="GO:0005737">
    <property type="term" value="C:cytoplasm"/>
    <property type="evidence" value="ECO:0007669"/>
    <property type="project" value="UniProtKB-SubCell"/>
</dbReference>
<evidence type="ECO:0000256" key="2">
    <source>
        <dbReference type="ARBA" id="ARBA00004496"/>
    </source>
</evidence>
<accession>A0AAD6UPV6</accession>
<dbReference type="EMBL" id="JARJCW010000127">
    <property type="protein sequence ID" value="KAJ7191865.1"/>
    <property type="molecule type" value="Genomic_DNA"/>
</dbReference>
<gene>
    <name evidence="9" type="ORF">GGX14DRAFT_480877</name>
</gene>
<keyword evidence="4" id="KW-0963">Cytoplasm</keyword>
<name>A0AAD6UPV6_9AGAR</name>
<dbReference type="GO" id="GO:0016491">
    <property type="term" value="F:oxidoreductase activity"/>
    <property type="evidence" value="ECO:0007669"/>
    <property type="project" value="UniProtKB-KW"/>
</dbReference>
<dbReference type="Pfam" id="PF00881">
    <property type="entry name" value="Nitroreductase"/>
    <property type="match status" value="1"/>
</dbReference>
<feature type="domain" description="Nitroreductase" evidence="8">
    <location>
        <begin position="36"/>
        <end position="207"/>
    </location>
</feature>
<evidence type="ECO:0000259" key="8">
    <source>
        <dbReference type="Pfam" id="PF00881"/>
    </source>
</evidence>
<evidence type="ECO:0000313" key="10">
    <source>
        <dbReference type="Proteomes" id="UP001219525"/>
    </source>
</evidence>
<dbReference type="GO" id="GO:0005634">
    <property type="term" value="C:nucleus"/>
    <property type="evidence" value="ECO:0007669"/>
    <property type="project" value="UniProtKB-SubCell"/>
</dbReference>
<evidence type="ECO:0000256" key="7">
    <source>
        <dbReference type="SAM" id="SignalP"/>
    </source>
</evidence>
<evidence type="ECO:0000313" key="9">
    <source>
        <dbReference type="EMBL" id="KAJ7191865.1"/>
    </source>
</evidence>
<keyword evidence="10" id="KW-1185">Reference proteome</keyword>
<dbReference type="AlphaFoldDB" id="A0AAD6UPV6"/>
<dbReference type="InterPro" id="IPR033877">
    <property type="entry name" value="Frm2/Hbn1"/>
</dbReference>
<proteinExistence type="inferred from homology"/>
<comment type="subcellular location">
    <subcellularLocation>
        <location evidence="2">Cytoplasm</location>
    </subcellularLocation>
    <subcellularLocation>
        <location evidence="1">Nucleus</location>
    </subcellularLocation>
</comment>
<evidence type="ECO:0000256" key="4">
    <source>
        <dbReference type="ARBA" id="ARBA00022490"/>
    </source>
</evidence>
<evidence type="ECO:0000256" key="3">
    <source>
        <dbReference type="ARBA" id="ARBA00007118"/>
    </source>
</evidence>
<dbReference type="PANTHER" id="PTHR43035:SF1">
    <property type="entry name" value="FATTY ACID REPRESSION MUTANT PROTEIN 2-RELATED"/>
    <property type="match status" value="1"/>
</dbReference>
<keyword evidence="7" id="KW-0732">Signal</keyword>
<keyword evidence="6" id="KW-0539">Nucleus</keyword>
<protein>
    <submittedName>
        <fullName evidence="9">Nitroreductase-like protein</fullName>
    </submittedName>
</protein>
<dbReference type="InterPro" id="IPR029479">
    <property type="entry name" value="Nitroreductase"/>
</dbReference>
<reference evidence="9" key="1">
    <citation type="submission" date="2023-03" db="EMBL/GenBank/DDBJ databases">
        <title>Massive genome expansion in bonnet fungi (Mycena s.s.) driven by repeated elements and novel gene families across ecological guilds.</title>
        <authorList>
            <consortium name="Lawrence Berkeley National Laboratory"/>
            <person name="Harder C.B."/>
            <person name="Miyauchi S."/>
            <person name="Viragh M."/>
            <person name="Kuo A."/>
            <person name="Thoen E."/>
            <person name="Andreopoulos B."/>
            <person name="Lu D."/>
            <person name="Skrede I."/>
            <person name="Drula E."/>
            <person name="Henrissat B."/>
            <person name="Morin E."/>
            <person name="Kohler A."/>
            <person name="Barry K."/>
            <person name="LaButti K."/>
            <person name="Morin E."/>
            <person name="Salamov A."/>
            <person name="Lipzen A."/>
            <person name="Mereny Z."/>
            <person name="Hegedus B."/>
            <person name="Baldrian P."/>
            <person name="Stursova M."/>
            <person name="Weitz H."/>
            <person name="Taylor A."/>
            <person name="Grigoriev I.V."/>
            <person name="Nagy L.G."/>
            <person name="Martin F."/>
            <person name="Kauserud H."/>
        </authorList>
    </citation>
    <scope>NUCLEOTIDE SEQUENCE</scope>
    <source>
        <strain evidence="9">9144</strain>
    </source>
</reference>
<evidence type="ECO:0000256" key="6">
    <source>
        <dbReference type="ARBA" id="ARBA00023242"/>
    </source>
</evidence>